<accession>A0A4D9E0J7</accession>
<keyword evidence="2" id="KW-1185">Reference proteome</keyword>
<comment type="caution">
    <text evidence="1">The sequence shown here is derived from an EMBL/GenBank/DDBJ whole genome shotgun (WGS) entry which is preliminary data.</text>
</comment>
<proteinExistence type="predicted"/>
<dbReference type="EMBL" id="QXTE01000266">
    <property type="protein sequence ID" value="TFK00580.1"/>
    <property type="molecule type" value="Genomic_DNA"/>
</dbReference>
<name>A0A4D9E0J7_9SAUR</name>
<dbReference type="Proteomes" id="UP000297703">
    <property type="component" value="Unassembled WGS sequence"/>
</dbReference>
<reference evidence="1 2" key="2">
    <citation type="submission" date="2019-04" db="EMBL/GenBank/DDBJ databases">
        <title>The genome sequence of big-headed turtle.</title>
        <authorList>
            <person name="Gong S."/>
        </authorList>
    </citation>
    <scope>NUCLEOTIDE SEQUENCE [LARGE SCALE GENOMIC DNA]</scope>
    <source>
        <strain evidence="1">DO16091913</strain>
        <tissue evidence="1">Muscle</tissue>
    </source>
</reference>
<organism evidence="1 2">
    <name type="scientific">Platysternon megacephalum</name>
    <name type="common">big-headed turtle</name>
    <dbReference type="NCBI Taxonomy" id="55544"/>
    <lineage>
        <taxon>Eukaryota</taxon>
        <taxon>Metazoa</taxon>
        <taxon>Chordata</taxon>
        <taxon>Craniata</taxon>
        <taxon>Vertebrata</taxon>
        <taxon>Euteleostomi</taxon>
        <taxon>Archelosauria</taxon>
        <taxon>Testudinata</taxon>
        <taxon>Testudines</taxon>
        <taxon>Cryptodira</taxon>
        <taxon>Durocryptodira</taxon>
        <taxon>Testudinoidea</taxon>
        <taxon>Platysternidae</taxon>
        <taxon>Platysternon</taxon>
    </lineage>
</organism>
<evidence type="ECO:0000313" key="1">
    <source>
        <dbReference type="EMBL" id="TFK00580.1"/>
    </source>
</evidence>
<evidence type="ECO:0000313" key="2">
    <source>
        <dbReference type="Proteomes" id="UP000297703"/>
    </source>
</evidence>
<gene>
    <name evidence="1" type="ORF">DR999_PMT17325</name>
</gene>
<dbReference type="AlphaFoldDB" id="A0A4D9E0J7"/>
<reference evidence="1 2" key="1">
    <citation type="submission" date="2019-04" db="EMBL/GenBank/DDBJ databases">
        <title>Draft genome of the big-headed turtle Platysternon megacephalum.</title>
        <authorList>
            <person name="Gong S."/>
        </authorList>
    </citation>
    <scope>NUCLEOTIDE SEQUENCE [LARGE SCALE GENOMIC DNA]</scope>
    <source>
        <strain evidence="1">DO16091913</strain>
        <tissue evidence="1">Muscle</tissue>
    </source>
</reference>
<sequence>MGPQGAGAGAATPSAASGLGSTLLWPTLEAKLSLLLSCPSVACLLSGLCSVPLCGSHLGLQGDQAVLGLPVSSLLYPQPTEPGTSPGGWTCPMLSPRVGEACWSRAALTLRGGQLDPPFPPPHGPCMGLVPLTWPGC</sequence>
<protein>
    <submittedName>
        <fullName evidence="1">Tubulin beta-4B chain</fullName>
    </submittedName>
</protein>